<evidence type="ECO:0000313" key="2">
    <source>
        <dbReference type="Proteomes" id="UP000256964"/>
    </source>
</evidence>
<dbReference type="AlphaFoldDB" id="A0A371CZQ0"/>
<evidence type="ECO:0000313" key="1">
    <source>
        <dbReference type="EMBL" id="RDX45764.1"/>
    </source>
</evidence>
<gene>
    <name evidence="1" type="ORF">OH76DRAFT_932278</name>
</gene>
<dbReference type="EMBL" id="KZ857434">
    <property type="protein sequence ID" value="RDX45764.1"/>
    <property type="molecule type" value="Genomic_DNA"/>
</dbReference>
<organism evidence="1 2">
    <name type="scientific">Lentinus brumalis</name>
    <dbReference type="NCBI Taxonomy" id="2498619"/>
    <lineage>
        <taxon>Eukaryota</taxon>
        <taxon>Fungi</taxon>
        <taxon>Dikarya</taxon>
        <taxon>Basidiomycota</taxon>
        <taxon>Agaricomycotina</taxon>
        <taxon>Agaricomycetes</taxon>
        <taxon>Polyporales</taxon>
        <taxon>Polyporaceae</taxon>
        <taxon>Lentinus</taxon>
    </lineage>
</organism>
<proteinExistence type="predicted"/>
<keyword evidence="2" id="KW-1185">Reference proteome</keyword>
<accession>A0A371CZQ0</accession>
<name>A0A371CZQ0_9APHY</name>
<sequence>MRILPCSRAVECQLCSLTDGFALWQQVVRAEYTHVTGLCGRTLCSPQAVNRGPVRAAGGTRDKRTDNDPRQIAVVGCTGVQITEPLPPPYGQSRQATDRRRNCGWERDQKALTSFLCLVSSRDVVVHVHYPHNQCNNSECWTSYPLQSGLPTVRSL</sequence>
<dbReference type="Proteomes" id="UP000256964">
    <property type="component" value="Unassembled WGS sequence"/>
</dbReference>
<reference evidence="1 2" key="1">
    <citation type="journal article" date="2018" name="Biotechnol. Biofuels">
        <title>Integrative visual omics of the white-rot fungus Polyporus brumalis exposes the biotechnological potential of its oxidative enzymes for delignifying raw plant biomass.</title>
        <authorList>
            <person name="Miyauchi S."/>
            <person name="Rancon A."/>
            <person name="Drula E."/>
            <person name="Hage H."/>
            <person name="Chaduli D."/>
            <person name="Favel A."/>
            <person name="Grisel S."/>
            <person name="Henrissat B."/>
            <person name="Herpoel-Gimbert I."/>
            <person name="Ruiz-Duenas F.J."/>
            <person name="Chevret D."/>
            <person name="Hainaut M."/>
            <person name="Lin J."/>
            <person name="Wang M."/>
            <person name="Pangilinan J."/>
            <person name="Lipzen A."/>
            <person name="Lesage-Meessen L."/>
            <person name="Navarro D."/>
            <person name="Riley R."/>
            <person name="Grigoriev I.V."/>
            <person name="Zhou S."/>
            <person name="Raouche S."/>
            <person name="Rosso M.N."/>
        </authorList>
    </citation>
    <scope>NUCLEOTIDE SEQUENCE [LARGE SCALE GENOMIC DNA]</scope>
    <source>
        <strain evidence="1 2">BRFM 1820</strain>
    </source>
</reference>
<protein>
    <submittedName>
        <fullName evidence="1">Uncharacterized protein</fullName>
    </submittedName>
</protein>